<dbReference type="InterPro" id="IPR005225">
    <property type="entry name" value="Small_GTP-bd"/>
</dbReference>
<evidence type="ECO:0000256" key="1">
    <source>
        <dbReference type="ARBA" id="ARBA00022741"/>
    </source>
</evidence>
<dbReference type="Pfam" id="PF00071">
    <property type="entry name" value="Ras"/>
    <property type="match status" value="1"/>
</dbReference>
<dbReference type="Gene3D" id="3.40.50.300">
    <property type="entry name" value="P-loop containing nucleotide triphosphate hydrolases"/>
    <property type="match status" value="1"/>
</dbReference>
<dbReference type="FunFam" id="3.40.50.300:FF:000808">
    <property type="entry name" value="Small GTP-binding protein, putative"/>
    <property type="match status" value="1"/>
</dbReference>
<dbReference type="SMART" id="SM00175">
    <property type="entry name" value="RAB"/>
    <property type="match status" value="1"/>
</dbReference>
<dbReference type="GO" id="GO:0003924">
    <property type="term" value="F:GTPase activity"/>
    <property type="evidence" value="ECO:0007669"/>
    <property type="project" value="InterPro"/>
</dbReference>
<accession>A0A1Y5IGR7</accession>
<dbReference type="Proteomes" id="UP000195557">
    <property type="component" value="Unassembled WGS sequence"/>
</dbReference>
<dbReference type="eggNOG" id="KOG0092">
    <property type="taxonomic scope" value="Eukaryota"/>
</dbReference>
<gene>
    <name evidence="3" type="ORF">BE221DRAFT_189114</name>
</gene>
<dbReference type="SMART" id="SM00174">
    <property type="entry name" value="RHO"/>
    <property type="match status" value="1"/>
</dbReference>
<protein>
    <submittedName>
        <fullName evidence="3">Ras-related protein rab-5</fullName>
    </submittedName>
</protein>
<dbReference type="PROSITE" id="PS51421">
    <property type="entry name" value="RAS"/>
    <property type="match status" value="1"/>
</dbReference>
<dbReference type="InterPro" id="IPR027417">
    <property type="entry name" value="P-loop_NTPase"/>
</dbReference>
<reference evidence="3" key="1">
    <citation type="submission" date="2017-04" db="EMBL/GenBank/DDBJ databases">
        <title>Population genomics of picophytoplankton unveils novel chromosome hypervariability.</title>
        <authorList>
            <consortium name="DOE Joint Genome Institute"/>
            <person name="Blanc-Mathieu R."/>
            <person name="Krasovec M."/>
            <person name="Hebrard M."/>
            <person name="Yau S."/>
            <person name="Desgranges E."/>
            <person name="Martin J."/>
            <person name="Schackwitz W."/>
            <person name="Kuo A."/>
            <person name="Salin G."/>
            <person name="Donnadieu C."/>
            <person name="Desdevises Y."/>
            <person name="Sanchez-Ferandin S."/>
            <person name="Moreau H."/>
            <person name="Rivals E."/>
            <person name="Grigoriev I.V."/>
            <person name="Grimsley N."/>
            <person name="Eyre-Walker A."/>
            <person name="Piganeau G."/>
        </authorList>
    </citation>
    <scope>NUCLEOTIDE SEQUENCE [LARGE SCALE GENOMIC DNA]</scope>
    <source>
        <strain evidence="3">RCC 1115</strain>
    </source>
</reference>
<organism evidence="3">
    <name type="scientific">Ostreococcus tauri</name>
    <name type="common">Marine green alga</name>
    <dbReference type="NCBI Taxonomy" id="70448"/>
    <lineage>
        <taxon>Eukaryota</taxon>
        <taxon>Viridiplantae</taxon>
        <taxon>Chlorophyta</taxon>
        <taxon>Mamiellophyceae</taxon>
        <taxon>Mamiellales</taxon>
        <taxon>Bathycoccaceae</taxon>
        <taxon>Ostreococcus</taxon>
    </lineage>
</organism>
<feature type="compositionally biased region" description="Low complexity" evidence="2">
    <location>
        <begin position="29"/>
        <end position="39"/>
    </location>
</feature>
<dbReference type="InterPro" id="IPR001806">
    <property type="entry name" value="Small_GTPase"/>
</dbReference>
<dbReference type="PRINTS" id="PR00449">
    <property type="entry name" value="RASTRNSFRMNG"/>
</dbReference>
<keyword evidence="1" id="KW-0547">Nucleotide-binding</keyword>
<sequence>MGCVVSAPVDGSTHARTLALDRDGGAGRRGTTSGPGTRARGIERDDGRGDGRARCKLVLLGASGCGKTSLSARFTRDAHEANVEATVGAAFASRTITVRRGRDGDDSTDGDGANANANALGEVKFEVWDTAGEERYASLAPLYYRGASAAMIVFDVTSRETLTRARYWANELAARADARCATTLVGNKIDAAAARETTSEEADALAREFAMTGGYVETSAKTGAGVREAFEILGRDALARARDAHDRARELSPPRAR</sequence>
<dbReference type="GO" id="GO:0005525">
    <property type="term" value="F:GTP binding"/>
    <property type="evidence" value="ECO:0007669"/>
    <property type="project" value="InterPro"/>
</dbReference>
<proteinExistence type="predicted"/>
<dbReference type="PANTHER" id="PTHR47978">
    <property type="match status" value="1"/>
</dbReference>
<evidence type="ECO:0000313" key="3">
    <source>
        <dbReference type="EMBL" id="OUS48756.1"/>
    </source>
</evidence>
<dbReference type="NCBIfam" id="TIGR00231">
    <property type="entry name" value="small_GTP"/>
    <property type="match status" value="1"/>
</dbReference>
<name>A0A1Y5IGR7_OSTTA</name>
<dbReference type="SUPFAM" id="SSF52540">
    <property type="entry name" value="P-loop containing nucleoside triphosphate hydrolases"/>
    <property type="match status" value="1"/>
</dbReference>
<dbReference type="AlphaFoldDB" id="A0A1Y5IGR7"/>
<dbReference type="SMART" id="SM00173">
    <property type="entry name" value="RAS"/>
    <property type="match status" value="1"/>
</dbReference>
<dbReference type="PROSITE" id="PS51419">
    <property type="entry name" value="RAB"/>
    <property type="match status" value="1"/>
</dbReference>
<dbReference type="EMBL" id="KZ155772">
    <property type="protein sequence ID" value="OUS48756.1"/>
    <property type="molecule type" value="Genomic_DNA"/>
</dbReference>
<evidence type="ECO:0000256" key="2">
    <source>
        <dbReference type="SAM" id="MobiDB-lite"/>
    </source>
</evidence>
<feature type="region of interest" description="Disordered" evidence="2">
    <location>
        <begin position="21"/>
        <end position="48"/>
    </location>
</feature>